<gene>
    <name evidence="1" type="ORF">MBSD_0339</name>
    <name evidence="2" type="ORF">MBSD_n2679</name>
</gene>
<dbReference type="RefSeq" id="WP_062537911.1">
    <property type="nucleotide sequence ID" value="NZ_DF970270.1"/>
</dbReference>
<dbReference type="HOGENOM" id="CLU_2845026_0_0_6"/>
<organism evidence="2">
    <name type="scientific">Mizugakiibacter sediminis</name>
    <dbReference type="NCBI Taxonomy" id="1475481"/>
    <lineage>
        <taxon>Bacteria</taxon>
        <taxon>Pseudomonadati</taxon>
        <taxon>Pseudomonadota</taxon>
        <taxon>Gammaproteobacteria</taxon>
        <taxon>Lysobacterales</taxon>
        <taxon>Rhodanobacteraceae</taxon>
        <taxon>Mizugakiibacter</taxon>
    </lineage>
</organism>
<sequence length="65" mass="7395">MQREHRLEGQLAPCPSCDRQPRAVNTLGRDLWHLECAPCELRTTKRATLQEAVEAWESLPRAVAV</sequence>
<accession>A0A0K8QR13</accession>
<name>A0A0K8QR13_9GAMM</name>
<dbReference type="EMBL" id="DF970270">
    <property type="protein sequence ID" value="GAP67358.1"/>
    <property type="molecule type" value="Genomic_DNA"/>
</dbReference>
<reference evidence="1" key="1">
    <citation type="submission" date="2015-03" db="EMBL/GenBank/DDBJ databases">
        <title>Draft genome sequence of Mizugakiibacter sediminis skMP5.</title>
        <authorList>
            <person name="Watanabe T."/>
            <person name="Kojima H."/>
            <person name="Fukui M."/>
        </authorList>
    </citation>
    <scope>NUCLEOTIDE SEQUENCE</scope>
    <source>
        <strain evidence="1">SkMP5</strain>
    </source>
</reference>
<dbReference type="Proteomes" id="UP000253740">
    <property type="component" value="Unassembled WGS sequence"/>
</dbReference>
<dbReference type="STRING" id="1475481.GCA_000953855_02730"/>
<reference evidence="2" key="2">
    <citation type="submission" date="2015-08" db="EMBL/GenBank/DDBJ databases">
        <title>Complete DNA Sequence of Pseudomonas syringae pv. actinidiae, the Causal Agent of Kiwifruit Canker Disease.</title>
        <authorList>
            <person name="Rikkerink E.H.A."/>
            <person name="Fineran P.C."/>
        </authorList>
    </citation>
    <scope>NUCLEOTIDE SEQUENCE</scope>
    <source>
        <strain evidence="2">SkMP5</strain>
    </source>
</reference>
<evidence type="ECO:0000313" key="3">
    <source>
        <dbReference type="Proteomes" id="UP000253740"/>
    </source>
</evidence>
<keyword evidence="3" id="KW-1185">Reference proteome</keyword>
<dbReference type="EMBL" id="DF952378">
    <property type="protein sequence ID" value="GAN43826.1"/>
    <property type="molecule type" value="Genomic_DNA"/>
</dbReference>
<evidence type="ECO:0000313" key="2">
    <source>
        <dbReference type="EMBL" id="GAP67358.1"/>
    </source>
</evidence>
<protein>
    <submittedName>
        <fullName evidence="2">Uncharacterized protein</fullName>
    </submittedName>
</protein>
<proteinExistence type="predicted"/>
<dbReference type="AlphaFoldDB" id="A0A0K8QR13"/>
<evidence type="ECO:0000313" key="1">
    <source>
        <dbReference type="EMBL" id="GAN43826.1"/>
    </source>
</evidence>